<organism evidence="1 2">
    <name type="scientific">Haemophilus parainfluenzae</name>
    <dbReference type="NCBI Taxonomy" id="729"/>
    <lineage>
        <taxon>Bacteria</taxon>
        <taxon>Pseudomonadati</taxon>
        <taxon>Pseudomonadota</taxon>
        <taxon>Gammaproteobacteria</taxon>
        <taxon>Pasteurellales</taxon>
        <taxon>Pasteurellaceae</taxon>
        <taxon>Haemophilus</taxon>
    </lineage>
</organism>
<dbReference type="Proteomes" id="UP000254186">
    <property type="component" value="Unassembled WGS sequence"/>
</dbReference>
<accession>A0A377JIE9</accession>
<evidence type="ECO:0000313" key="1">
    <source>
        <dbReference type="EMBL" id="STP05356.1"/>
    </source>
</evidence>
<evidence type="ECO:0008006" key="3">
    <source>
        <dbReference type="Google" id="ProtNLM"/>
    </source>
</evidence>
<sequence length="179" mass="20532">MVMKYLPFSVIESRWFDEGNDTVKSVFESIASIHCNNSDAFLHHSFSEKNSLKIAFENCSKDKKTEVIYLATHGNSKVIGPDEVDISRTELRNIISKVNTRKTIKGLFLGTCETGNEGIARYLLEDKTTNLEWVAGYNSTIDWIDGTAMDMIFFSKLATQYNKNKTRKKINFLQEKWLI</sequence>
<reference evidence="1 2" key="1">
    <citation type="submission" date="2018-06" db="EMBL/GenBank/DDBJ databases">
        <authorList>
            <consortium name="Pathogen Informatics"/>
            <person name="Doyle S."/>
        </authorList>
    </citation>
    <scope>NUCLEOTIDE SEQUENCE [LARGE SCALE GENOMIC DNA]</scope>
    <source>
        <strain evidence="1 2">NCTC10672</strain>
    </source>
</reference>
<gene>
    <name evidence="1" type="ORF">NCTC10672_01320</name>
</gene>
<dbReference type="EMBL" id="UGHY01000002">
    <property type="protein sequence ID" value="STP05356.1"/>
    <property type="molecule type" value="Genomic_DNA"/>
</dbReference>
<evidence type="ECO:0000313" key="2">
    <source>
        <dbReference type="Proteomes" id="UP000254186"/>
    </source>
</evidence>
<proteinExistence type="predicted"/>
<protein>
    <recommendedName>
        <fullName evidence="3">CHAT domain-containing protein</fullName>
    </recommendedName>
</protein>
<dbReference type="RefSeq" id="WP_115180204.1">
    <property type="nucleotide sequence ID" value="NZ_UGHY01000002.1"/>
</dbReference>
<name>A0A377JIE9_HAEPA</name>
<dbReference type="AlphaFoldDB" id="A0A377JIE9"/>